<gene>
    <name evidence="1" type="ORF">CGOC_LOCUS3228</name>
</gene>
<dbReference type="AlphaFoldDB" id="A0A3P6R8I1"/>
<evidence type="ECO:0000313" key="2">
    <source>
        <dbReference type="Proteomes" id="UP000271889"/>
    </source>
</evidence>
<name>A0A3P6R8I1_CYLGO</name>
<proteinExistence type="predicted"/>
<organism evidence="1 2">
    <name type="scientific">Cylicostephanus goldi</name>
    <name type="common">Nematode worm</name>
    <dbReference type="NCBI Taxonomy" id="71465"/>
    <lineage>
        <taxon>Eukaryota</taxon>
        <taxon>Metazoa</taxon>
        <taxon>Ecdysozoa</taxon>
        <taxon>Nematoda</taxon>
        <taxon>Chromadorea</taxon>
        <taxon>Rhabditida</taxon>
        <taxon>Rhabditina</taxon>
        <taxon>Rhabditomorpha</taxon>
        <taxon>Strongyloidea</taxon>
        <taxon>Strongylidae</taxon>
        <taxon>Cylicostephanus</taxon>
    </lineage>
</organism>
<accession>A0A3P6R8I1</accession>
<dbReference type="OrthoDB" id="10496955at2759"/>
<keyword evidence="2" id="KW-1185">Reference proteome</keyword>
<protein>
    <submittedName>
        <fullName evidence="1">Uncharacterized protein</fullName>
    </submittedName>
</protein>
<sequence>MPQYRDCVKLYQGISHHTYKSRDLAQALNEDNTARTMETLTMGCPPASHIPHLDLLDFPLSTESSLPTSFDEDYMKTGRKTVAFDKQFQS</sequence>
<dbReference type="EMBL" id="UYRV01008047">
    <property type="protein sequence ID" value="VDK55177.1"/>
    <property type="molecule type" value="Genomic_DNA"/>
</dbReference>
<dbReference type="Proteomes" id="UP000271889">
    <property type="component" value="Unassembled WGS sequence"/>
</dbReference>
<reference evidence="1 2" key="1">
    <citation type="submission" date="2018-11" db="EMBL/GenBank/DDBJ databases">
        <authorList>
            <consortium name="Pathogen Informatics"/>
        </authorList>
    </citation>
    <scope>NUCLEOTIDE SEQUENCE [LARGE SCALE GENOMIC DNA]</scope>
</reference>
<evidence type="ECO:0000313" key="1">
    <source>
        <dbReference type="EMBL" id="VDK55177.1"/>
    </source>
</evidence>